<feature type="transmembrane region" description="Helical" evidence="1">
    <location>
        <begin position="117"/>
        <end position="142"/>
    </location>
</feature>
<dbReference type="AlphaFoldDB" id="A0AAN7R0R1"/>
<proteinExistence type="predicted"/>
<sequence length="152" mass="16733">MSSQAGQVGIYGYTAYSASKLGLRGLVKALQQEVIADNIHIWLIFPPDTDIPGLEEENKRRPQLTSIISESSGAMKAEDVAKKALNGIKNRSFMVPCNFEGFLLSIAIASLSPQRSFVMAFVEVVSIGLVPFAALFFQWNWYGSGMLNRSRN</sequence>
<dbReference type="Gene3D" id="3.40.50.720">
    <property type="entry name" value="NAD(P)-binding Rossmann-like Domain"/>
    <property type="match status" value="1"/>
</dbReference>
<dbReference type="Pfam" id="PF00106">
    <property type="entry name" value="adh_short"/>
    <property type="match status" value="1"/>
</dbReference>
<evidence type="ECO:0000256" key="1">
    <source>
        <dbReference type="SAM" id="Phobius"/>
    </source>
</evidence>
<dbReference type="InterPro" id="IPR002347">
    <property type="entry name" value="SDR_fam"/>
</dbReference>
<evidence type="ECO:0008006" key="4">
    <source>
        <dbReference type="Google" id="ProtNLM"/>
    </source>
</evidence>
<comment type="caution">
    <text evidence="2">The sequence shown here is derived from an EMBL/GenBank/DDBJ whole genome shotgun (WGS) entry which is preliminary data.</text>
</comment>
<dbReference type="GO" id="GO:0005789">
    <property type="term" value="C:endoplasmic reticulum membrane"/>
    <property type="evidence" value="ECO:0007669"/>
    <property type="project" value="TreeGrafter"/>
</dbReference>
<dbReference type="PANTHER" id="PTHR43550:SF3">
    <property type="entry name" value="3-KETODIHYDROSPHINGOSINE REDUCTASE"/>
    <property type="match status" value="1"/>
</dbReference>
<accession>A0AAN7R0R1</accession>
<dbReference type="GO" id="GO:0030148">
    <property type="term" value="P:sphingolipid biosynthetic process"/>
    <property type="evidence" value="ECO:0007669"/>
    <property type="project" value="TreeGrafter"/>
</dbReference>
<keyword evidence="3" id="KW-1185">Reference proteome</keyword>
<dbReference type="GO" id="GO:0006666">
    <property type="term" value="P:3-keto-sphinganine metabolic process"/>
    <property type="evidence" value="ECO:0007669"/>
    <property type="project" value="TreeGrafter"/>
</dbReference>
<dbReference type="Proteomes" id="UP001346149">
    <property type="component" value="Unassembled WGS sequence"/>
</dbReference>
<gene>
    <name evidence="2" type="ORF">SAY86_018078</name>
</gene>
<keyword evidence="1" id="KW-0812">Transmembrane</keyword>
<keyword evidence="1" id="KW-1133">Transmembrane helix</keyword>
<evidence type="ECO:0000313" key="3">
    <source>
        <dbReference type="Proteomes" id="UP001346149"/>
    </source>
</evidence>
<dbReference type="EMBL" id="JAXQNO010000014">
    <property type="protein sequence ID" value="KAK4783710.1"/>
    <property type="molecule type" value="Genomic_DNA"/>
</dbReference>
<keyword evidence="1" id="KW-0472">Membrane</keyword>
<dbReference type="SUPFAM" id="SSF51735">
    <property type="entry name" value="NAD(P)-binding Rossmann-fold domains"/>
    <property type="match status" value="1"/>
</dbReference>
<reference evidence="2 3" key="1">
    <citation type="journal article" date="2023" name="Hortic Res">
        <title>Pangenome of water caltrop reveals structural variations and asymmetric subgenome divergence after allopolyploidization.</title>
        <authorList>
            <person name="Zhang X."/>
            <person name="Chen Y."/>
            <person name="Wang L."/>
            <person name="Yuan Y."/>
            <person name="Fang M."/>
            <person name="Shi L."/>
            <person name="Lu R."/>
            <person name="Comes H.P."/>
            <person name="Ma Y."/>
            <person name="Chen Y."/>
            <person name="Huang G."/>
            <person name="Zhou Y."/>
            <person name="Zheng Z."/>
            <person name="Qiu Y."/>
        </authorList>
    </citation>
    <scope>NUCLEOTIDE SEQUENCE [LARGE SCALE GENOMIC DNA]</scope>
    <source>
        <strain evidence="2">F231</strain>
    </source>
</reference>
<name>A0AAN7R0R1_TRANT</name>
<dbReference type="InterPro" id="IPR020904">
    <property type="entry name" value="Sc_DH/Rdtase_CS"/>
</dbReference>
<dbReference type="PROSITE" id="PS00061">
    <property type="entry name" value="ADH_SHORT"/>
    <property type="match status" value="1"/>
</dbReference>
<dbReference type="InterPro" id="IPR036291">
    <property type="entry name" value="NAD(P)-bd_dom_sf"/>
</dbReference>
<organism evidence="2 3">
    <name type="scientific">Trapa natans</name>
    <name type="common">Water chestnut</name>
    <dbReference type="NCBI Taxonomy" id="22666"/>
    <lineage>
        <taxon>Eukaryota</taxon>
        <taxon>Viridiplantae</taxon>
        <taxon>Streptophyta</taxon>
        <taxon>Embryophyta</taxon>
        <taxon>Tracheophyta</taxon>
        <taxon>Spermatophyta</taxon>
        <taxon>Magnoliopsida</taxon>
        <taxon>eudicotyledons</taxon>
        <taxon>Gunneridae</taxon>
        <taxon>Pentapetalae</taxon>
        <taxon>rosids</taxon>
        <taxon>malvids</taxon>
        <taxon>Myrtales</taxon>
        <taxon>Lythraceae</taxon>
        <taxon>Trapa</taxon>
    </lineage>
</organism>
<dbReference type="GO" id="GO:0047560">
    <property type="term" value="F:3-dehydrosphinganine reductase activity"/>
    <property type="evidence" value="ECO:0007669"/>
    <property type="project" value="TreeGrafter"/>
</dbReference>
<protein>
    <recommendedName>
        <fullName evidence="4">3-ketodihydrosphingosine reductase</fullName>
    </recommendedName>
</protein>
<dbReference type="PANTHER" id="PTHR43550">
    <property type="entry name" value="3-KETODIHYDROSPHINGOSINE REDUCTASE"/>
    <property type="match status" value="1"/>
</dbReference>
<evidence type="ECO:0000313" key="2">
    <source>
        <dbReference type="EMBL" id="KAK4783710.1"/>
    </source>
</evidence>